<dbReference type="InterPro" id="IPR008969">
    <property type="entry name" value="CarboxyPept-like_regulatory"/>
</dbReference>
<dbReference type="AlphaFoldDB" id="A0A9C7GWE9"/>
<dbReference type="InterPro" id="IPR025491">
    <property type="entry name" value="DUF4382"/>
</dbReference>
<protein>
    <recommendedName>
        <fullName evidence="1">DUF4382 domain-containing protein</fullName>
    </recommendedName>
</protein>
<geneLocation type="plasmid" evidence="2">
    <name>pMO1</name>
</geneLocation>
<dbReference type="Gene3D" id="2.60.40.1120">
    <property type="entry name" value="Carboxypeptidase-like, regulatory domain"/>
    <property type="match status" value="1"/>
</dbReference>
<name>A0A9C7GWE9_9BACT</name>
<evidence type="ECO:0000259" key="1">
    <source>
        <dbReference type="Pfam" id="PF14321"/>
    </source>
</evidence>
<proteinExistence type="predicted"/>
<reference evidence="2" key="1">
    <citation type="submission" date="2023-02" db="EMBL/GenBank/DDBJ databases">
        <authorList>
            <person name="Lossouarn J."/>
            <person name="Nesbo L C."/>
            <person name="Geslin C."/>
        </authorList>
    </citation>
    <scope>NUCLEOTIDE SEQUENCE</scope>
    <source>
        <strain evidence="2">Type strain: Marinitoga okinawensis TFS10-5</strain>
        <plasmid evidence="2">pMO1</plasmid>
    </source>
</reference>
<dbReference type="EMBL" id="OX370180">
    <property type="protein sequence ID" value="CAI4093970.1"/>
    <property type="molecule type" value="Genomic_DNA"/>
</dbReference>
<evidence type="ECO:0000313" key="2">
    <source>
        <dbReference type="EMBL" id="CAI4093970.1"/>
    </source>
</evidence>
<organism evidence="2">
    <name type="scientific">Marinitoga okinawensis</name>
    <dbReference type="NCBI Taxonomy" id="389480"/>
    <lineage>
        <taxon>Bacteria</taxon>
        <taxon>Thermotogati</taxon>
        <taxon>Thermotogota</taxon>
        <taxon>Thermotogae</taxon>
        <taxon>Petrotogales</taxon>
        <taxon>Petrotogaceae</taxon>
        <taxon>Marinitoga</taxon>
    </lineage>
</organism>
<dbReference type="Pfam" id="PF14321">
    <property type="entry name" value="DUF4382"/>
    <property type="match status" value="1"/>
</dbReference>
<accession>A0A9C7GWE9</accession>
<dbReference type="SUPFAM" id="SSF49464">
    <property type="entry name" value="Carboxypeptidase regulatory domain-like"/>
    <property type="match status" value="1"/>
</dbReference>
<sequence>MSKKRVFFISLLLIILSFSLVGCFSAKISDKDSSLNEDASLEVLLTDNPISDIDALKVFIKDMYFTYDLNGESYESTPVLVNKEYDVLSLAGTEVSLFTFKIPKGAELGTIHINVEQNATVVINNTEESITVAANGKLVIPNVGIDINNDGELVLDFDVASSLKSIGNSFMLIPVLKPSFRGKNVSDEFIIKGQILDVSNNPVSKAVITLSSTPTDESTILRVTLSNKNGKFYLGKYPNGEYDIDVYTTNITLPIDFDSLVSDYSTTITVNSENVNITINLDQ</sequence>
<feature type="domain" description="DUF4382" evidence="1">
    <location>
        <begin position="39"/>
        <end position="168"/>
    </location>
</feature>
<keyword evidence="2" id="KW-0614">Plasmid</keyword>
<gene>
    <name evidence="2" type="ORF">PMO1_18</name>
</gene>
<dbReference type="Proteomes" id="UP001161562">
    <property type="component" value="Plasmid pMO1"/>
</dbReference>
<dbReference type="PROSITE" id="PS51257">
    <property type="entry name" value="PROKAR_LIPOPROTEIN"/>
    <property type="match status" value="1"/>
</dbReference>